<feature type="domain" description="UvrD-like helicase C-terminal" evidence="17">
    <location>
        <begin position="321"/>
        <end position="611"/>
    </location>
</feature>
<organism evidence="18 19">
    <name type="scientific">Mycolicibacterium sphagni</name>
    <dbReference type="NCBI Taxonomy" id="1786"/>
    <lineage>
        <taxon>Bacteria</taxon>
        <taxon>Bacillati</taxon>
        <taxon>Actinomycetota</taxon>
        <taxon>Actinomycetes</taxon>
        <taxon>Mycobacteriales</taxon>
        <taxon>Mycobacteriaceae</taxon>
        <taxon>Mycolicibacterium</taxon>
    </lineage>
</organism>
<evidence type="ECO:0000259" key="16">
    <source>
        <dbReference type="PROSITE" id="PS51198"/>
    </source>
</evidence>
<dbReference type="Proteomes" id="UP000216063">
    <property type="component" value="Unassembled WGS sequence"/>
</dbReference>
<dbReference type="Pfam" id="PF12705">
    <property type="entry name" value="PDDEXK_1"/>
    <property type="match status" value="1"/>
</dbReference>
<keyword evidence="11" id="KW-0413">Isomerase</keyword>
<dbReference type="PANTHER" id="PTHR11070:SF59">
    <property type="entry name" value="DNA 3'-5' HELICASE"/>
    <property type="match status" value="1"/>
</dbReference>
<dbReference type="GO" id="GO:0033202">
    <property type="term" value="C:DNA helicase complex"/>
    <property type="evidence" value="ECO:0007669"/>
    <property type="project" value="TreeGrafter"/>
</dbReference>
<evidence type="ECO:0000256" key="13">
    <source>
        <dbReference type="ARBA" id="ARBA00034808"/>
    </source>
</evidence>
<comment type="similarity">
    <text evidence="1">Belongs to the helicase family. UvrD subfamily.</text>
</comment>
<evidence type="ECO:0000256" key="12">
    <source>
        <dbReference type="ARBA" id="ARBA00034617"/>
    </source>
</evidence>
<evidence type="ECO:0000256" key="15">
    <source>
        <dbReference type="PROSITE-ProRule" id="PRU00560"/>
    </source>
</evidence>
<dbReference type="AlphaFoldDB" id="A0A255DAG7"/>
<dbReference type="Gene3D" id="1.10.486.10">
    <property type="entry name" value="PCRA, domain 4"/>
    <property type="match status" value="1"/>
</dbReference>
<dbReference type="OrthoDB" id="5240387at2"/>
<keyword evidence="8 15" id="KW-0067">ATP-binding</keyword>
<evidence type="ECO:0000256" key="6">
    <source>
        <dbReference type="ARBA" id="ARBA00022806"/>
    </source>
</evidence>
<comment type="caution">
    <text evidence="18">The sequence shown here is derived from an EMBL/GenBank/DDBJ whole genome shotgun (WGS) entry which is preliminary data.</text>
</comment>
<comment type="catalytic activity">
    <reaction evidence="12">
        <text>Couples ATP hydrolysis with the unwinding of duplex DNA by translocating in the 3'-5' direction.</text>
        <dbReference type="EC" id="5.6.2.4"/>
    </reaction>
</comment>
<dbReference type="RefSeq" id="WP_094483781.1">
    <property type="nucleotide sequence ID" value="NZ_NOZR01000027.1"/>
</dbReference>
<sequence length="1042" mass="108896">MTTPALVHEVTEPADVLRPELRGTVRVVGGPGTGKTSLLVAAAAAHIAAGTDPESVLLLTGSGRLAATTRSALTTELLAARSAEPCRAVVREPLVRSVHSYAFAVLRQAAARAGDPPPRLVTGAEQDAIIRELLAGDLEDGEASASRWPQVLRPALTTAGFATELRDLLARCAERGVDPLQLQRIGRLSRRSEWAAAGRFAQQYEQVMLLRAAVGTAAPQATVPALGAAELVGAALEALASNADLLAAERSRIRLLLVDDAQHLDPQAARLVRVLAAGADLTLLAGDPNQAVFGFRGADPAVLTAADTPLVELTRSHRCAPAVTGAISGIAAGLPGNSAWRALDGNGDDGGSVRVRVAGSAHAEAALIADTLRRAHLVDGVPWSQLAVIVRSPSAVAALPRALAGAGVPVAANHVAGPVAEQPASAALLGVLAATADGLTGEQAVALLTGPIGRVDPVTLRQLRRALRRSGPGVFGEQLVAALTTGRVELPATLARPVNRVRAVLTAAARGHRQHRDPRYTLWQAWERSGLQRRWLSVAERGGTEGALADGNLEAVTALFDIADDYVSRTAGASLRGLLDHVAGLQLPQVSVDSRTSAETVAVLSPHAALDRDWELVVIAGLQDGLWPNTTPRGGVLGTQRLLDVLDGLGDDVSARAPLLAEERRLLIAAMGRARRGLLITAVDSEAGDDTALPSPFVAELAEYTTGEAAAPQPAVAPPVLAPAAVVGRLRAVVCARVGTVTEGERATAAEQLARLADAGVPGADPSQWYGMTSVSTLEPLWSGDQHTVTLSPSTLQTLTDCPLRWLAERHGGANRRELRSTLGSVVHALIADSASSSEQLSAQLEKLWSSLPFDSPWYADNELDRHRAMLEAFVAWRSATRHELTEIGTEIDVDGVIADPDGQLPGVRVRGRVDRLERDAEGRLVIVDVKTGKSPVTKDAAQRHAQLGLYQLAVAEGALAEGDRPGGGKLVYVAKPNTSGATEREQSALTPDSAGEWRQTVQEAAGATAGPHFVARVNDGCTHCPMRAACPAHISPRTEPS</sequence>
<dbReference type="PROSITE" id="PS51217">
    <property type="entry name" value="UVRD_HELICASE_CTER"/>
    <property type="match status" value="1"/>
</dbReference>
<dbReference type="Pfam" id="PF00580">
    <property type="entry name" value="UvrD-helicase"/>
    <property type="match status" value="1"/>
</dbReference>
<dbReference type="InterPro" id="IPR014017">
    <property type="entry name" value="DNA_helicase_UvrD-like_C"/>
</dbReference>
<feature type="binding site" evidence="15">
    <location>
        <begin position="29"/>
        <end position="36"/>
    </location>
    <ligand>
        <name>ATP</name>
        <dbReference type="ChEBI" id="CHEBI:30616"/>
    </ligand>
</feature>
<comment type="catalytic activity">
    <reaction evidence="14">
        <text>ATP + H2O = ADP + phosphate + H(+)</text>
        <dbReference type="Rhea" id="RHEA:13065"/>
        <dbReference type="ChEBI" id="CHEBI:15377"/>
        <dbReference type="ChEBI" id="CHEBI:15378"/>
        <dbReference type="ChEBI" id="CHEBI:30616"/>
        <dbReference type="ChEBI" id="CHEBI:43474"/>
        <dbReference type="ChEBI" id="CHEBI:456216"/>
        <dbReference type="EC" id="5.6.2.4"/>
    </reaction>
</comment>
<keyword evidence="3 15" id="KW-0547">Nucleotide-binding</keyword>
<keyword evidence="5 15" id="KW-0378">Hydrolase</keyword>
<dbReference type="InterPro" id="IPR011604">
    <property type="entry name" value="PDDEXK-like_dom_sf"/>
</dbReference>
<dbReference type="GO" id="GO:0005524">
    <property type="term" value="F:ATP binding"/>
    <property type="evidence" value="ECO:0007669"/>
    <property type="project" value="UniProtKB-UniRule"/>
</dbReference>
<evidence type="ECO:0000256" key="8">
    <source>
        <dbReference type="ARBA" id="ARBA00022840"/>
    </source>
</evidence>
<dbReference type="InterPro" id="IPR000212">
    <property type="entry name" value="DNA_helicase_UvrD/REP"/>
</dbReference>
<dbReference type="InterPro" id="IPR014016">
    <property type="entry name" value="UvrD-like_ATP-bd"/>
</dbReference>
<dbReference type="GO" id="GO:0005829">
    <property type="term" value="C:cytosol"/>
    <property type="evidence" value="ECO:0007669"/>
    <property type="project" value="TreeGrafter"/>
</dbReference>
<dbReference type="GO" id="GO:0000725">
    <property type="term" value="P:recombinational repair"/>
    <property type="evidence" value="ECO:0007669"/>
    <property type="project" value="TreeGrafter"/>
</dbReference>
<keyword evidence="9" id="KW-0238">DNA-binding</keyword>
<evidence type="ECO:0000259" key="17">
    <source>
        <dbReference type="PROSITE" id="PS51217"/>
    </source>
</evidence>
<dbReference type="GO" id="GO:0043138">
    <property type="term" value="F:3'-5' DNA helicase activity"/>
    <property type="evidence" value="ECO:0007669"/>
    <property type="project" value="UniProtKB-EC"/>
</dbReference>
<accession>A0A255DAG7</accession>
<evidence type="ECO:0000313" key="18">
    <source>
        <dbReference type="EMBL" id="OYN75631.1"/>
    </source>
</evidence>
<evidence type="ECO:0000256" key="9">
    <source>
        <dbReference type="ARBA" id="ARBA00023125"/>
    </source>
</evidence>
<dbReference type="PANTHER" id="PTHR11070">
    <property type="entry name" value="UVRD / RECB / PCRA DNA HELICASE FAMILY MEMBER"/>
    <property type="match status" value="1"/>
</dbReference>
<evidence type="ECO:0000256" key="14">
    <source>
        <dbReference type="ARBA" id="ARBA00048988"/>
    </source>
</evidence>
<dbReference type="Gene3D" id="1.10.10.160">
    <property type="match status" value="1"/>
</dbReference>
<dbReference type="Gene3D" id="3.90.320.10">
    <property type="match status" value="1"/>
</dbReference>
<evidence type="ECO:0000256" key="4">
    <source>
        <dbReference type="ARBA" id="ARBA00022763"/>
    </source>
</evidence>
<gene>
    <name evidence="18" type="ORF">CG716_24800</name>
</gene>
<evidence type="ECO:0000256" key="7">
    <source>
        <dbReference type="ARBA" id="ARBA00022839"/>
    </source>
</evidence>
<evidence type="ECO:0000256" key="2">
    <source>
        <dbReference type="ARBA" id="ARBA00022722"/>
    </source>
</evidence>
<keyword evidence="2" id="KW-0540">Nuclease</keyword>
<evidence type="ECO:0000313" key="19">
    <source>
        <dbReference type="Proteomes" id="UP000216063"/>
    </source>
</evidence>
<evidence type="ECO:0000256" key="5">
    <source>
        <dbReference type="ARBA" id="ARBA00022801"/>
    </source>
</evidence>
<proteinExistence type="inferred from homology"/>
<evidence type="ECO:0000256" key="10">
    <source>
        <dbReference type="ARBA" id="ARBA00023204"/>
    </source>
</evidence>
<reference evidence="18 19" key="1">
    <citation type="submission" date="2017-07" db="EMBL/GenBank/DDBJ databases">
        <title>The new phylogeny of genus Mycobacterium.</title>
        <authorList>
            <person name="Tortoli E."/>
            <person name="Trovato A."/>
            <person name="Cirillo D.M."/>
        </authorList>
    </citation>
    <scope>NUCLEOTIDE SEQUENCE [LARGE SCALE GENOMIC DNA]</scope>
    <source>
        <strain evidence="18 19">ATCC 33027</strain>
    </source>
</reference>
<keyword evidence="7" id="KW-0269">Exonuclease</keyword>
<evidence type="ECO:0000256" key="11">
    <source>
        <dbReference type="ARBA" id="ARBA00023235"/>
    </source>
</evidence>
<dbReference type="InterPro" id="IPR013986">
    <property type="entry name" value="DExx_box_DNA_helicase_dom_sf"/>
</dbReference>
<name>A0A255DAG7_9MYCO</name>
<keyword evidence="4" id="KW-0227">DNA damage</keyword>
<evidence type="ECO:0000256" key="3">
    <source>
        <dbReference type="ARBA" id="ARBA00022741"/>
    </source>
</evidence>
<dbReference type="SUPFAM" id="SSF52540">
    <property type="entry name" value="P-loop containing nucleoside triphosphate hydrolases"/>
    <property type="match status" value="1"/>
</dbReference>
<dbReference type="Gene3D" id="3.40.50.300">
    <property type="entry name" value="P-loop containing nucleotide triphosphate hydrolases"/>
    <property type="match status" value="2"/>
</dbReference>
<dbReference type="GO" id="GO:0004527">
    <property type="term" value="F:exonuclease activity"/>
    <property type="evidence" value="ECO:0007669"/>
    <property type="project" value="UniProtKB-KW"/>
</dbReference>
<feature type="domain" description="UvrD-like helicase ATP-binding" evidence="16">
    <location>
        <begin position="8"/>
        <end position="320"/>
    </location>
</feature>
<keyword evidence="10" id="KW-0234">DNA repair</keyword>
<dbReference type="InterPro" id="IPR038726">
    <property type="entry name" value="PDDEXK_AddAB-type"/>
</dbReference>
<protein>
    <recommendedName>
        <fullName evidence="13">DNA 3'-5' helicase</fullName>
        <ecNumber evidence="13">5.6.2.4</ecNumber>
    </recommendedName>
</protein>
<dbReference type="GO" id="GO:0003677">
    <property type="term" value="F:DNA binding"/>
    <property type="evidence" value="ECO:0007669"/>
    <property type="project" value="UniProtKB-KW"/>
</dbReference>
<dbReference type="InterPro" id="IPR027417">
    <property type="entry name" value="P-loop_NTPase"/>
</dbReference>
<dbReference type="EMBL" id="NOZR01000027">
    <property type="protein sequence ID" value="OYN75631.1"/>
    <property type="molecule type" value="Genomic_DNA"/>
</dbReference>
<evidence type="ECO:0000256" key="1">
    <source>
        <dbReference type="ARBA" id="ARBA00009922"/>
    </source>
</evidence>
<dbReference type="PROSITE" id="PS51198">
    <property type="entry name" value="UVRD_HELICASE_ATP_BIND"/>
    <property type="match status" value="1"/>
</dbReference>
<keyword evidence="19" id="KW-1185">Reference proteome</keyword>
<keyword evidence="6 15" id="KW-0347">Helicase</keyword>
<dbReference type="EC" id="5.6.2.4" evidence="13"/>